<evidence type="ECO:0000313" key="1">
    <source>
        <dbReference type="EMBL" id="KMZ69383.1"/>
    </source>
</evidence>
<protein>
    <recommendedName>
        <fullName evidence="3">LOW protein: ammonium transporter 1-like protein</fullName>
    </recommendedName>
</protein>
<evidence type="ECO:0000313" key="2">
    <source>
        <dbReference type="Proteomes" id="UP000036987"/>
    </source>
</evidence>
<evidence type="ECO:0008006" key="3">
    <source>
        <dbReference type="Google" id="ProtNLM"/>
    </source>
</evidence>
<dbReference type="PANTHER" id="PTHR36802">
    <property type="entry name" value="OS02G0815400 PROTEIN"/>
    <property type="match status" value="1"/>
</dbReference>
<dbReference type="InterPro" id="IPR021434">
    <property type="entry name" value="DUF3082"/>
</dbReference>
<gene>
    <name evidence="1" type="ORF">ZOSMA_215G00170</name>
</gene>
<keyword evidence="2" id="KW-1185">Reference proteome</keyword>
<dbReference type="AlphaFoldDB" id="A0A0K9PK01"/>
<proteinExistence type="predicted"/>
<dbReference type="STRING" id="29655.A0A0K9PK01"/>
<reference evidence="2" key="1">
    <citation type="journal article" date="2016" name="Nature">
        <title>The genome of the seagrass Zostera marina reveals angiosperm adaptation to the sea.</title>
        <authorList>
            <person name="Olsen J.L."/>
            <person name="Rouze P."/>
            <person name="Verhelst B."/>
            <person name="Lin Y.-C."/>
            <person name="Bayer T."/>
            <person name="Collen J."/>
            <person name="Dattolo E."/>
            <person name="De Paoli E."/>
            <person name="Dittami S."/>
            <person name="Maumus F."/>
            <person name="Michel G."/>
            <person name="Kersting A."/>
            <person name="Lauritano C."/>
            <person name="Lohaus R."/>
            <person name="Toepel M."/>
            <person name="Tonon T."/>
            <person name="Vanneste K."/>
            <person name="Amirebrahimi M."/>
            <person name="Brakel J."/>
            <person name="Bostroem C."/>
            <person name="Chovatia M."/>
            <person name="Grimwood J."/>
            <person name="Jenkins J.W."/>
            <person name="Jueterbock A."/>
            <person name="Mraz A."/>
            <person name="Stam W.T."/>
            <person name="Tice H."/>
            <person name="Bornberg-Bauer E."/>
            <person name="Green P.J."/>
            <person name="Pearson G.A."/>
            <person name="Procaccini G."/>
            <person name="Duarte C.M."/>
            <person name="Schmutz J."/>
            <person name="Reusch T.B.H."/>
            <person name="Van de Peer Y."/>
        </authorList>
    </citation>
    <scope>NUCLEOTIDE SEQUENCE [LARGE SCALE GENOMIC DNA]</scope>
    <source>
        <strain evidence="2">cv. Finnish</strain>
    </source>
</reference>
<comment type="caution">
    <text evidence="1">The sequence shown here is derived from an EMBL/GenBank/DDBJ whole genome shotgun (WGS) entry which is preliminary data.</text>
</comment>
<name>A0A0K9PK01_ZOSMR</name>
<dbReference type="Pfam" id="PF11282">
    <property type="entry name" value="DUF3082"/>
    <property type="match status" value="1"/>
</dbReference>
<dbReference type="Proteomes" id="UP000036987">
    <property type="component" value="Unassembled WGS sequence"/>
</dbReference>
<sequence length="371" mass="40813">MGEEIMKYGRRTICKKKYSQTKSIKYPHTHDSSCPTTLPPMASSSSSSRLFFSNFLSAPSSSSPSPSLIPRRSPSFRFETATNYSKQLKMKRTSSFQDRSIAICFALAESSDSPNPIGKGEDERKKKEELRILLQELVECFDFPTDFLANLPRDLRLDLNDAAFDLSNGAVYDECGQELGDILMNLSRAWEQADTTTSRSITSKFASLESSLTDNVKAAFGKRLLSSGRRFTSMGQYGQGEVQKIANAMTKTGKFLLATPMTETEKIPKSETRILKFGSLQVELTPQKAYIGSVIAFVFGIITWKLAQGIEGVPENSLEYANDNALSIAKSLRGTMLAFGYSSTFLSAASSVGLVFLAQQLASKADSDPQE</sequence>
<dbReference type="OrthoDB" id="1923116at2759"/>
<organism evidence="1 2">
    <name type="scientific">Zostera marina</name>
    <name type="common">Eelgrass</name>
    <dbReference type="NCBI Taxonomy" id="29655"/>
    <lineage>
        <taxon>Eukaryota</taxon>
        <taxon>Viridiplantae</taxon>
        <taxon>Streptophyta</taxon>
        <taxon>Embryophyta</taxon>
        <taxon>Tracheophyta</taxon>
        <taxon>Spermatophyta</taxon>
        <taxon>Magnoliopsida</taxon>
        <taxon>Liliopsida</taxon>
        <taxon>Zosteraceae</taxon>
        <taxon>Zostera</taxon>
    </lineage>
</organism>
<dbReference type="EMBL" id="LFYR01000773">
    <property type="protein sequence ID" value="KMZ69383.1"/>
    <property type="molecule type" value="Genomic_DNA"/>
</dbReference>
<accession>A0A0K9PK01</accession>
<dbReference type="PANTHER" id="PTHR36802:SF1">
    <property type="entry name" value="OS02G0815400 PROTEIN"/>
    <property type="match status" value="1"/>
</dbReference>
<dbReference type="OMA" id="GRRTICK"/>